<accession>A0ACC1CJ74</accession>
<protein>
    <submittedName>
        <fullName evidence="1">Uncharacterized protein</fullName>
    </submittedName>
</protein>
<name>A0ACC1CJ74_9NEOP</name>
<sequence length="68" mass="7917">MLAGSENHLKSLGEPLNNLKYDRCHIIIRFCRKLTIYFTDDELTWCTHSFAFSHTITESIYTVSVFTS</sequence>
<evidence type="ECO:0000313" key="2">
    <source>
        <dbReference type="Proteomes" id="UP000824533"/>
    </source>
</evidence>
<keyword evidence="2" id="KW-1185">Reference proteome</keyword>
<reference evidence="1 2" key="1">
    <citation type="journal article" date="2021" name="Front. Genet.">
        <title>Chromosome-Level Genome Assembly Reveals Significant Gene Expansion in the Toll and IMD Signaling Pathways of Dendrolimus kikuchii.</title>
        <authorList>
            <person name="Zhou J."/>
            <person name="Wu P."/>
            <person name="Xiong Z."/>
            <person name="Liu N."/>
            <person name="Zhao N."/>
            <person name="Ji M."/>
            <person name="Qiu Y."/>
            <person name="Yang B."/>
        </authorList>
    </citation>
    <scope>NUCLEOTIDE SEQUENCE [LARGE SCALE GENOMIC DNA]</scope>
    <source>
        <strain evidence="1">Ann1</strain>
    </source>
</reference>
<comment type="caution">
    <text evidence="1">The sequence shown here is derived from an EMBL/GenBank/DDBJ whole genome shotgun (WGS) entry which is preliminary data.</text>
</comment>
<gene>
    <name evidence="1" type="ORF">K1T71_013161</name>
</gene>
<evidence type="ECO:0000313" key="1">
    <source>
        <dbReference type="EMBL" id="KAJ0171611.1"/>
    </source>
</evidence>
<dbReference type="EMBL" id="CM034410">
    <property type="protein sequence ID" value="KAJ0171611.1"/>
    <property type="molecule type" value="Genomic_DNA"/>
</dbReference>
<proteinExistence type="predicted"/>
<dbReference type="Proteomes" id="UP000824533">
    <property type="component" value="Linkage Group LG24"/>
</dbReference>
<organism evidence="1 2">
    <name type="scientific">Dendrolimus kikuchii</name>
    <dbReference type="NCBI Taxonomy" id="765133"/>
    <lineage>
        <taxon>Eukaryota</taxon>
        <taxon>Metazoa</taxon>
        <taxon>Ecdysozoa</taxon>
        <taxon>Arthropoda</taxon>
        <taxon>Hexapoda</taxon>
        <taxon>Insecta</taxon>
        <taxon>Pterygota</taxon>
        <taxon>Neoptera</taxon>
        <taxon>Endopterygota</taxon>
        <taxon>Lepidoptera</taxon>
        <taxon>Glossata</taxon>
        <taxon>Ditrysia</taxon>
        <taxon>Bombycoidea</taxon>
        <taxon>Lasiocampidae</taxon>
        <taxon>Dendrolimus</taxon>
    </lineage>
</organism>